<reference evidence="2" key="1">
    <citation type="journal article" date="2021" name="Sci. Adv.">
        <title>The American lobster genome reveals insights on longevity, neural, and immune adaptations.</title>
        <authorList>
            <person name="Polinski J.M."/>
            <person name="Zimin A.V."/>
            <person name="Clark K.F."/>
            <person name="Kohn A.B."/>
            <person name="Sadowski N."/>
            <person name="Timp W."/>
            <person name="Ptitsyn A."/>
            <person name="Khanna P."/>
            <person name="Romanova D.Y."/>
            <person name="Williams P."/>
            <person name="Greenwood S.J."/>
            <person name="Moroz L.L."/>
            <person name="Walt D.R."/>
            <person name="Bodnar A.G."/>
        </authorList>
    </citation>
    <scope>NUCLEOTIDE SEQUENCE</scope>
    <source>
        <strain evidence="2">GMGI-L3</strain>
    </source>
</reference>
<accession>A0A8J5T540</accession>
<keyword evidence="3" id="KW-1185">Reference proteome</keyword>
<sequence>IVVFPPGRKRRSIVDLILQVINTPTSHDGQKSTLTGQDQTPTATGQRQKEAPERLGSSLSQHVIDAMTASLRLLVAATTEGVGASLEAAGVGLDWGPTLCPTSQLLTSRGGSEAQLANIFRAVSRRWTNGGNGGMCPRRRHG</sequence>
<gene>
    <name evidence="2" type="ORF">Hamer_G008623</name>
</gene>
<dbReference type="Proteomes" id="UP000747542">
    <property type="component" value="Unassembled WGS sequence"/>
</dbReference>
<organism evidence="2 3">
    <name type="scientific">Homarus americanus</name>
    <name type="common">American lobster</name>
    <dbReference type="NCBI Taxonomy" id="6706"/>
    <lineage>
        <taxon>Eukaryota</taxon>
        <taxon>Metazoa</taxon>
        <taxon>Ecdysozoa</taxon>
        <taxon>Arthropoda</taxon>
        <taxon>Crustacea</taxon>
        <taxon>Multicrustacea</taxon>
        <taxon>Malacostraca</taxon>
        <taxon>Eumalacostraca</taxon>
        <taxon>Eucarida</taxon>
        <taxon>Decapoda</taxon>
        <taxon>Pleocyemata</taxon>
        <taxon>Astacidea</taxon>
        <taxon>Nephropoidea</taxon>
        <taxon>Nephropidae</taxon>
        <taxon>Homarus</taxon>
    </lineage>
</organism>
<protein>
    <submittedName>
        <fullName evidence="2">Uncharacterized protein</fullName>
    </submittedName>
</protein>
<evidence type="ECO:0000313" key="3">
    <source>
        <dbReference type="Proteomes" id="UP000747542"/>
    </source>
</evidence>
<dbReference type="AlphaFoldDB" id="A0A8J5T540"/>
<feature type="compositionally biased region" description="Polar residues" evidence="1">
    <location>
        <begin position="25"/>
        <end position="46"/>
    </location>
</feature>
<name>A0A8J5T540_HOMAM</name>
<comment type="caution">
    <text evidence="2">The sequence shown here is derived from an EMBL/GenBank/DDBJ whole genome shotgun (WGS) entry which is preliminary data.</text>
</comment>
<dbReference type="EMBL" id="JAHLQT010010178">
    <property type="protein sequence ID" value="KAG7173099.1"/>
    <property type="molecule type" value="Genomic_DNA"/>
</dbReference>
<feature type="region of interest" description="Disordered" evidence="1">
    <location>
        <begin position="25"/>
        <end position="55"/>
    </location>
</feature>
<feature type="non-terminal residue" evidence="2">
    <location>
        <position position="1"/>
    </location>
</feature>
<evidence type="ECO:0000256" key="1">
    <source>
        <dbReference type="SAM" id="MobiDB-lite"/>
    </source>
</evidence>
<evidence type="ECO:0000313" key="2">
    <source>
        <dbReference type="EMBL" id="KAG7173099.1"/>
    </source>
</evidence>
<proteinExistence type="predicted"/>